<dbReference type="InterPro" id="IPR022002">
    <property type="entry name" value="ChsH2_Znr"/>
</dbReference>
<reference evidence="3 4" key="1">
    <citation type="submission" date="2019-07" db="EMBL/GenBank/DDBJ databases">
        <title>Complete Genome Sequence and Methylome Analysis of Nocardia otitidis-caviarum NEB252.</title>
        <authorList>
            <person name="Fomenkov A."/>
            <person name="Anton B.P."/>
            <person name="Vincze T."/>
            <person name="Roberts R.J."/>
        </authorList>
    </citation>
    <scope>NUCLEOTIDE SEQUENCE [LARGE SCALE GENOMIC DNA]</scope>
    <source>
        <strain evidence="3 4">NEB252</strain>
    </source>
</reference>
<gene>
    <name evidence="3" type="ORF">FOH10_15620</name>
</gene>
<name>A0A516NX80_9NOCA</name>
<dbReference type="InterPro" id="IPR012340">
    <property type="entry name" value="NA-bd_OB-fold"/>
</dbReference>
<evidence type="ECO:0000313" key="4">
    <source>
        <dbReference type="Proteomes" id="UP000317039"/>
    </source>
</evidence>
<evidence type="ECO:0000313" key="3">
    <source>
        <dbReference type="EMBL" id="QDP83516.1"/>
    </source>
</evidence>
<protein>
    <submittedName>
        <fullName evidence="3">DNA-binding protein</fullName>
    </submittedName>
</protein>
<dbReference type="Proteomes" id="UP000317039">
    <property type="component" value="Chromosome"/>
</dbReference>
<proteinExistence type="predicted"/>
<dbReference type="Pfam" id="PF12172">
    <property type="entry name" value="zf-ChsH2"/>
    <property type="match status" value="1"/>
</dbReference>
<accession>A0A516NX80</accession>
<dbReference type="GO" id="GO:0003677">
    <property type="term" value="F:DNA binding"/>
    <property type="evidence" value="ECO:0007669"/>
    <property type="project" value="UniProtKB-KW"/>
</dbReference>
<dbReference type="AlphaFoldDB" id="A0A516NX80"/>
<feature type="domain" description="ChsH2 C-terminal OB-fold" evidence="1">
    <location>
        <begin position="41"/>
        <end position="107"/>
    </location>
</feature>
<dbReference type="EMBL" id="CP041695">
    <property type="protein sequence ID" value="QDP83516.1"/>
    <property type="molecule type" value="Genomic_DNA"/>
</dbReference>
<keyword evidence="3" id="KW-0238">DNA-binding</keyword>
<evidence type="ECO:0000259" key="2">
    <source>
        <dbReference type="Pfam" id="PF12172"/>
    </source>
</evidence>
<dbReference type="PANTHER" id="PTHR34075">
    <property type="entry name" value="BLR3430 PROTEIN"/>
    <property type="match status" value="1"/>
</dbReference>
<dbReference type="KEGG" id="nod:FOH10_15620"/>
<sequence>MVSAGGRYRLRGGRCAGCGDHHFPLGATCPRCGGAEIAETVLADEGVLWSWTVQRFPPPSPPYARRPDDFVPFGLGYVELPGQLIVETLLTDSDPARLRIGMPMRLTTLPVLVESGRTATTFAFAPIEEGQR</sequence>
<evidence type="ECO:0000259" key="1">
    <source>
        <dbReference type="Pfam" id="PF01796"/>
    </source>
</evidence>
<dbReference type="SUPFAM" id="SSF50249">
    <property type="entry name" value="Nucleic acid-binding proteins"/>
    <property type="match status" value="1"/>
</dbReference>
<dbReference type="Pfam" id="PF01796">
    <property type="entry name" value="OB_ChsH2_C"/>
    <property type="match status" value="1"/>
</dbReference>
<dbReference type="InterPro" id="IPR002878">
    <property type="entry name" value="ChsH2_C"/>
</dbReference>
<dbReference type="PANTHER" id="PTHR34075:SF5">
    <property type="entry name" value="BLR3430 PROTEIN"/>
    <property type="match status" value="1"/>
</dbReference>
<organism evidence="3 4">
    <name type="scientific">Nocardia otitidiscaviarum</name>
    <dbReference type="NCBI Taxonomy" id="1823"/>
    <lineage>
        <taxon>Bacteria</taxon>
        <taxon>Bacillati</taxon>
        <taxon>Actinomycetota</taxon>
        <taxon>Actinomycetes</taxon>
        <taxon>Mycobacteriales</taxon>
        <taxon>Nocardiaceae</taxon>
        <taxon>Nocardia</taxon>
    </lineage>
</organism>
<feature type="domain" description="ChsH2 rubredoxin-like zinc ribbon" evidence="2">
    <location>
        <begin position="4"/>
        <end position="36"/>
    </location>
</feature>
<dbReference type="InterPro" id="IPR052513">
    <property type="entry name" value="Thioester_dehydratase-like"/>
</dbReference>